<protein>
    <submittedName>
        <fullName evidence="1">Uncharacterized protein</fullName>
    </submittedName>
</protein>
<accession>A0A6M3LL73</accession>
<dbReference type="EMBL" id="MT143178">
    <property type="protein sequence ID" value="QJA93801.1"/>
    <property type="molecule type" value="Genomic_DNA"/>
</dbReference>
<evidence type="ECO:0000313" key="1">
    <source>
        <dbReference type="EMBL" id="QJA93801.1"/>
    </source>
</evidence>
<reference evidence="1" key="1">
    <citation type="submission" date="2020-03" db="EMBL/GenBank/DDBJ databases">
        <title>The deep terrestrial virosphere.</title>
        <authorList>
            <person name="Holmfeldt K."/>
            <person name="Nilsson E."/>
            <person name="Simone D."/>
            <person name="Lopez-Fernandez M."/>
            <person name="Wu X."/>
            <person name="de Brujin I."/>
            <person name="Lundin D."/>
            <person name="Andersson A."/>
            <person name="Bertilsson S."/>
            <person name="Dopson M."/>
        </authorList>
    </citation>
    <scope>NUCLEOTIDE SEQUENCE</scope>
    <source>
        <strain evidence="1">MM415B04113</strain>
    </source>
</reference>
<dbReference type="AlphaFoldDB" id="A0A6M3LL73"/>
<sequence>MNCKKKLALMGKIVTVTHEFVRHYGPDNGSREWKASKLLHPRAGWIVGFRTLQNGFYNYGSYEDQPYLDVKSTVGCVLVSYWPTTKPIKVPVGIGWIEGGVPKFAQYPWSDEDREDLRKIMKDVPRDIKGKWTK</sequence>
<organism evidence="1">
    <name type="scientific">viral metagenome</name>
    <dbReference type="NCBI Taxonomy" id="1070528"/>
    <lineage>
        <taxon>unclassified sequences</taxon>
        <taxon>metagenomes</taxon>
        <taxon>organismal metagenomes</taxon>
    </lineage>
</organism>
<gene>
    <name evidence="1" type="ORF">MM415B04113_0010</name>
</gene>
<proteinExistence type="predicted"/>
<name>A0A6M3LL73_9ZZZZ</name>